<keyword evidence="10" id="KW-1185">Reference proteome</keyword>
<protein>
    <recommendedName>
        <fullName evidence="8">Probable membrane transporter protein</fullName>
    </recommendedName>
</protein>
<dbReference type="InterPro" id="IPR002781">
    <property type="entry name" value="TM_pro_TauE-like"/>
</dbReference>
<accession>A0ABP6R655</accession>
<keyword evidence="5 8" id="KW-0812">Transmembrane</keyword>
<dbReference type="PANTHER" id="PTHR30269:SF37">
    <property type="entry name" value="MEMBRANE TRANSPORTER PROTEIN"/>
    <property type="match status" value="1"/>
</dbReference>
<comment type="similarity">
    <text evidence="2 8">Belongs to the 4-toluene sulfonate uptake permease (TSUP) (TC 2.A.102) family.</text>
</comment>
<keyword evidence="6 8" id="KW-1133">Transmembrane helix</keyword>
<evidence type="ECO:0000256" key="4">
    <source>
        <dbReference type="ARBA" id="ARBA00022475"/>
    </source>
</evidence>
<organism evidence="9 10">
    <name type="scientific">Nesterenkonia halobia</name>
    <dbReference type="NCBI Taxonomy" id="37922"/>
    <lineage>
        <taxon>Bacteria</taxon>
        <taxon>Bacillati</taxon>
        <taxon>Actinomycetota</taxon>
        <taxon>Actinomycetes</taxon>
        <taxon>Micrococcales</taxon>
        <taxon>Micrococcaceae</taxon>
        <taxon>Nesterenkonia</taxon>
    </lineage>
</organism>
<feature type="transmembrane region" description="Helical" evidence="8">
    <location>
        <begin position="230"/>
        <end position="251"/>
    </location>
</feature>
<dbReference type="PANTHER" id="PTHR30269">
    <property type="entry name" value="TRANSMEMBRANE PROTEIN YFCA"/>
    <property type="match status" value="1"/>
</dbReference>
<dbReference type="Pfam" id="PF01925">
    <property type="entry name" value="TauE"/>
    <property type="match status" value="1"/>
</dbReference>
<keyword evidence="3" id="KW-0813">Transport</keyword>
<dbReference type="Proteomes" id="UP001501736">
    <property type="component" value="Unassembled WGS sequence"/>
</dbReference>
<dbReference type="InterPro" id="IPR052017">
    <property type="entry name" value="TSUP"/>
</dbReference>
<evidence type="ECO:0000256" key="8">
    <source>
        <dbReference type="RuleBase" id="RU363041"/>
    </source>
</evidence>
<proteinExistence type="inferred from homology"/>
<evidence type="ECO:0000256" key="5">
    <source>
        <dbReference type="ARBA" id="ARBA00022692"/>
    </source>
</evidence>
<evidence type="ECO:0000256" key="7">
    <source>
        <dbReference type="ARBA" id="ARBA00023136"/>
    </source>
</evidence>
<feature type="transmembrane region" description="Helical" evidence="8">
    <location>
        <begin position="72"/>
        <end position="91"/>
    </location>
</feature>
<feature type="transmembrane region" description="Helical" evidence="8">
    <location>
        <begin position="31"/>
        <end position="60"/>
    </location>
</feature>
<feature type="transmembrane region" description="Helical" evidence="8">
    <location>
        <begin position="97"/>
        <end position="116"/>
    </location>
</feature>
<keyword evidence="4 8" id="KW-1003">Cell membrane</keyword>
<keyword evidence="7 8" id="KW-0472">Membrane</keyword>
<sequence>MDIALTAGIVGFVLLAATVQRIAGMGFGMIMAPFMVVLLGAHEGVMLVNFISILAPVLVLPRVWRSIRWDKVLWISVPAVLVMAPSAWVSVKSPAGPLYVLVAALVLLGLASSVVLSRVATRVDGEGRTAQAVTGVGSGVGTVLGGVGGPAVTIYAVLARWQVREMVATLQPVWILLSLCSFLIKLSLDDGQLPDMPLWGWIGAAVAIVVGILVGERIQRRVHEQSVRRFVVLLASLGSVLALVTGVQLMLA</sequence>
<name>A0ABP6R655_9MICC</name>
<gene>
    <name evidence="9" type="ORF">GCM10020260_01410</name>
</gene>
<dbReference type="EMBL" id="BAAAYG010000001">
    <property type="protein sequence ID" value="GAA3278866.1"/>
    <property type="molecule type" value="Genomic_DNA"/>
</dbReference>
<feature type="transmembrane region" description="Helical" evidence="8">
    <location>
        <begin position="198"/>
        <end position="218"/>
    </location>
</feature>
<evidence type="ECO:0000313" key="9">
    <source>
        <dbReference type="EMBL" id="GAA3278866.1"/>
    </source>
</evidence>
<evidence type="ECO:0000256" key="1">
    <source>
        <dbReference type="ARBA" id="ARBA00004651"/>
    </source>
</evidence>
<comment type="subcellular location">
    <subcellularLocation>
        <location evidence="1 8">Cell membrane</location>
        <topology evidence="1 8">Multi-pass membrane protein</topology>
    </subcellularLocation>
</comment>
<reference evidence="10" key="1">
    <citation type="journal article" date="2019" name="Int. J. Syst. Evol. Microbiol.">
        <title>The Global Catalogue of Microorganisms (GCM) 10K type strain sequencing project: providing services to taxonomists for standard genome sequencing and annotation.</title>
        <authorList>
            <consortium name="The Broad Institute Genomics Platform"/>
            <consortium name="The Broad Institute Genome Sequencing Center for Infectious Disease"/>
            <person name="Wu L."/>
            <person name="Ma J."/>
        </authorList>
    </citation>
    <scope>NUCLEOTIDE SEQUENCE [LARGE SCALE GENOMIC DNA]</scope>
    <source>
        <strain evidence="10">JCM 11483</strain>
    </source>
</reference>
<evidence type="ECO:0000256" key="2">
    <source>
        <dbReference type="ARBA" id="ARBA00009142"/>
    </source>
</evidence>
<evidence type="ECO:0000313" key="10">
    <source>
        <dbReference type="Proteomes" id="UP001501736"/>
    </source>
</evidence>
<comment type="caution">
    <text evidence="9">The sequence shown here is derived from an EMBL/GenBank/DDBJ whole genome shotgun (WGS) entry which is preliminary data.</text>
</comment>
<evidence type="ECO:0000256" key="6">
    <source>
        <dbReference type="ARBA" id="ARBA00022989"/>
    </source>
</evidence>
<evidence type="ECO:0000256" key="3">
    <source>
        <dbReference type="ARBA" id="ARBA00022448"/>
    </source>
</evidence>
<dbReference type="RefSeq" id="WP_153142736.1">
    <property type="nucleotide sequence ID" value="NZ_BAAAYG010000001.1"/>
</dbReference>